<dbReference type="Proteomes" id="UP000294947">
    <property type="component" value="Unassembled WGS sequence"/>
</dbReference>
<evidence type="ECO:0000313" key="3">
    <source>
        <dbReference type="Proteomes" id="UP000294947"/>
    </source>
</evidence>
<keyword evidence="1" id="KW-0175">Coiled coil</keyword>
<dbReference type="EMBL" id="SMKW01000063">
    <property type="protein sequence ID" value="TDD41031.1"/>
    <property type="molecule type" value="Genomic_DNA"/>
</dbReference>
<dbReference type="RefSeq" id="WP_132492578.1">
    <property type="nucleotide sequence ID" value="NZ_SMKW01000063.1"/>
</dbReference>
<evidence type="ECO:0000313" key="2">
    <source>
        <dbReference type="EMBL" id="TDD41031.1"/>
    </source>
</evidence>
<sequence length="101" mass="11144">MGAPLEGLLKTRTDLVDDVADQMLALAVKMTKAMEELEAGLQDLSNNAGGVYADNWRNAQKQINDLERQMDESIKICGQLTGDMSENNRIADLRSASNFQQ</sequence>
<dbReference type="OrthoDB" id="9886878at2"/>
<protein>
    <recommendedName>
        <fullName evidence="4">ESAT-6-like protein</fullName>
    </recommendedName>
</protein>
<name>A0A4R4Y951_9PSEU</name>
<feature type="coiled-coil region" evidence="1">
    <location>
        <begin position="27"/>
        <end position="76"/>
    </location>
</feature>
<proteinExistence type="predicted"/>
<evidence type="ECO:0008006" key="4">
    <source>
        <dbReference type="Google" id="ProtNLM"/>
    </source>
</evidence>
<accession>A0A4R4Y951</accession>
<gene>
    <name evidence="2" type="ORF">E1288_33880</name>
</gene>
<dbReference type="AlphaFoldDB" id="A0A4R4Y951"/>
<evidence type="ECO:0000256" key="1">
    <source>
        <dbReference type="SAM" id="Coils"/>
    </source>
</evidence>
<organism evidence="2 3">
    <name type="scientific">Saccharopolyspora elongata</name>
    <dbReference type="NCBI Taxonomy" id="2530387"/>
    <lineage>
        <taxon>Bacteria</taxon>
        <taxon>Bacillati</taxon>
        <taxon>Actinomycetota</taxon>
        <taxon>Actinomycetes</taxon>
        <taxon>Pseudonocardiales</taxon>
        <taxon>Pseudonocardiaceae</taxon>
        <taxon>Saccharopolyspora</taxon>
    </lineage>
</organism>
<comment type="caution">
    <text evidence="2">The sequence shown here is derived from an EMBL/GenBank/DDBJ whole genome shotgun (WGS) entry which is preliminary data.</text>
</comment>
<keyword evidence="3" id="KW-1185">Reference proteome</keyword>
<reference evidence="2 3" key="1">
    <citation type="submission" date="2019-03" db="EMBL/GenBank/DDBJ databases">
        <title>Draft genome sequences of novel Actinobacteria.</title>
        <authorList>
            <person name="Sahin N."/>
            <person name="Ay H."/>
            <person name="Saygin H."/>
        </authorList>
    </citation>
    <scope>NUCLEOTIDE SEQUENCE [LARGE SCALE GENOMIC DNA]</scope>
    <source>
        <strain evidence="2 3">7K502</strain>
    </source>
</reference>